<organism evidence="2 3">
    <name type="scientific">Ensete ventricosum</name>
    <name type="common">Abyssinian banana</name>
    <name type="synonym">Musa ensete</name>
    <dbReference type="NCBI Taxonomy" id="4639"/>
    <lineage>
        <taxon>Eukaryota</taxon>
        <taxon>Viridiplantae</taxon>
        <taxon>Streptophyta</taxon>
        <taxon>Embryophyta</taxon>
        <taxon>Tracheophyta</taxon>
        <taxon>Spermatophyta</taxon>
        <taxon>Magnoliopsida</taxon>
        <taxon>Liliopsida</taxon>
        <taxon>Zingiberales</taxon>
        <taxon>Musaceae</taxon>
        <taxon>Ensete</taxon>
    </lineage>
</organism>
<dbReference type="Proteomes" id="UP000287651">
    <property type="component" value="Unassembled WGS sequence"/>
</dbReference>
<evidence type="ECO:0000313" key="3">
    <source>
        <dbReference type="Proteomes" id="UP000287651"/>
    </source>
</evidence>
<protein>
    <submittedName>
        <fullName evidence="2">Uncharacterized protein</fullName>
    </submittedName>
</protein>
<sequence>MMSLGITRTPHSAPARPRCRVGKGAEDWRPLTNSICSTLLLLVSQYHVDAAHPKQQQQQQQQCREGEGVV</sequence>
<dbReference type="AlphaFoldDB" id="A0A426XSA6"/>
<evidence type="ECO:0000313" key="2">
    <source>
        <dbReference type="EMBL" id="RRT42340.1"/>
    </source>
</evidence>
<accession>A0A426XSA6</accession>
<evidence type="ECO:0000256" key="1">
    <source>
        <dbReference type="SAM" id="MobiDB-lite"/>
    </source>
</evidence>
<reference evidence="2 3" key="1">
    <citation type="journal article" date="2014" name="Agronomy (Basel)">
        <title>A Draft Genome Sequence for Ensete ventricosum, the Drought-Tolerant Tree Against Hunger.</title>
        <authorList>
            <person name="Harrison J."/>
            <person name="Moore K.A."/>
            <person name="Paszkiewicz K."/>
            <person name="Jones T."/>
            <person name="Grant M."/>
            <person name="Ambacheew D."/>
            <person name="Muzemil S."/>
            <person name="Studholme D.J."/>
        </authorList>
    </citation>
    <scope>NUCLEOTIDE SEQUENCE [LARGE SCALE GENOMIC DNA]</scope>
</reference>
<dbReference type="EMBL" id="AMZH03017917">
    <property type="protein sequence ID" value="RRT42340.1"/>
    <property type="molecule type" value="Genomic_DNA"/>
</dbReference>
<comment type="caution">
    <text evidence="2">The sequence shown here is derived from an EMBL/GenBank/DDBJ whole genome shotgun (WGS) entry which is preliminary data.</text>
</comment>
<proteinExistence type="predicted"/>
<name>A0A426XSA6_ENSVE</name>
<gene>
    <name evidence="2" type="ORF">B296_00055496</name>
</gene>
<feature type="region of interest" description="Disordered" evidence="1">
    <location>
        <begin position="51"/>
        <end position="70"/>
    </location>
</feature>